<evidence type="ECO:0000313" key="1">
    <source>
        <dbReference type="EMBL" id="TXI37360.1"/>
    </source>
</evidence>
<evidence type="ECO:0000313" key="2">
    <source>
        <dbReference type="Proteomes" id="UP000321374"/>
    </source>
</evidence>
<protein>
    <submittedName>
        <fullName evidence="1">Uncharacterized protein</fullName>
    </submittedName>
</protein>
<dbReference type="EMBL" id="SSGG01000058">
    <property type="protein sequence ID" value="TXI37360.1"/>
    <property type="molecule type" value="Genomic_DNA"/>
</dbReference>
<gene>
    <name evidence="1" type="ORF">E6Q51_03505</name>
</gene>
<dbReference type="AlphaFoldDB" id="A0A5C7WJ40"/>
<organism evidence="1 2">
    <name type="scientific">Methylophilus methylotrophus</name>
    <name type="common">Bacterium W3A1</name>
    <dbReference type="NCBI Taxonomy" id="17"/>
    <lineage>
        <taxon>Bacteria</taxon>
        <taxon>Pseudomonadati</taxon>
        <taxon>Pseudomonadota</taxon>
        <taxon>Betaproteobacteria</taxon>
        <taxon>Nitrosomonadales</taxon>
        <taxon>Methylophilaceae</taxon>
        <taxon>Methylophilus</taxon>
    </lineage>
</organism>
<dbReference type="Proteomes" id="UP000321374">
    <property type="component" value="Unassembled WGS sequence"/>
</dbReference>
<sequence>MALLLAKCIQAWPQVKSLKSDVKFFYDQRVCLKGVMGGIPYPLFWIDNNTQTNNLETLEDKFNNRTDIAVSDVFDYCMRFIHEMESEVLIKPYIYEENDSFFNEMPSEHKEFITKYNAYWQEEEQKRKVESASDNQPTQYEKKELDNPSLVLAKSIIEFINKSKKES</sequence>
<reference evidence="1 2" key="1">
    <citation type="submission" date="2018-09" db="EMBL/GenBank/DDBJ databases">
        <title>Metagenome Assembled Genomes from an Advanced Water Purification Facility.</title>
        <authorList>
            <person name="Stamps B.W."/>
            <person name="Spear J.R."/>
        </authorList>
    </citation>
    <scope>NUCLEOTIDE SEQUENCE [LARGE SCALE GENOMIC DNA]</scope>
    <source>
        <strain evidence="1">Bin_42_2</strain>
    </source>
</reference>
<name>A0A5C7WJ40_METME</name>
<proteinExistence type="predicted"/>
<accession>A0A5C7WJ40</accession>
<comment type="caution">
    <text evidence="1">The sequence shown here is derived from an EMBL/GenBank/DDBJ whole genome shotgun (WGS) entry which is preliminary data.</text>
</comment>